<gene>
    <name evidence="1" type="ORF">AMECASPLE_024789</name>
</gene>
<protein>
    <submittedName>
        <fullName evidence="1">Uncharacterized protein</fullName>
    </submittedName>
</protein>
<comment type="caution">
    <text evidence="1">The sequence shown here is derived from an EMBL/GenBank/DDBJ whole genome shotgun (WGS) entry which is preliminary data.</text>
</comment>
<accession>A0ABV0Y4F8</accession>
<keyword evidence="2" id="KW-1185">Reference proteome</keyword>
<reference evidence="1 2" key="1">
    <citation type="submission" date="2021-06" db="EMBL/GenBank/DDBJ databases">
        <authorList>
            <person name="Palmer J.M."/>
        </authorList>
    </citation>
    <scope>NUCLEOTIDE SEQUENCE [LARGE SCALE GENOMIC DNA]</scope>
    <source>
        <strain evidence="1 2">AS_MEX2019</strain>
        <tissue evidence="1">Muscle</tissue>
    </source>
</reference>
<dbReference type="Proteomes" id="UP001469553">
    <property type="component" value="Unassembled WGS sequence"/>
</dbReference>
<proteinExistence type="predicted"/>
<name>A0ABV0Y4F8_9TELE</name>
<dbReference type="EMBL" id="JAHRIP010021199">
    <property type="protein sequence ID" value="MEQ2288644.1"/>
    <property type="molecule type" value="Genomic_DNA"/>
</dbReference>
<evidence type="ECO:0000313" key="1">
    <source>
        <dbReference type="EMBL" id="MEQ2288644.1"/>
    </source>
</evidence>
<organism evidence="1 2">
    <name type="scientific">Ameca splendens</name>
    <dbReference type="NCBI Taxonomy" id="208324"/>
    <lineage>
        <taxon>Eukaryota</taxon>
        <taxon>Metazoa</taxon>
        <taxon>Chordata</taxon>
        <taxon>Craniata</taxon>
        <taxon>Vertebrata</taxon>
        <taxon>Euteleostomi</taxon>
        <taxon>Actinopterygii</taxon>
        <taxon>Neopterygii</taxon>
        <taxon>Teleostei</taxon>
        <taxon>Neoteleostei</taxon>
        <taxon>Acanthomorphata</taxon>
        <taxon>Ovalentaria</taxon>
        <taxon>Atherinomorphae</taxon>
        <taxon>Cyprinodontiformes</taxon>
        <taxon>Goodeidae</taxon>
        <taxon>Ameca</taxon>
    </lineage>
</organism>
<sequence length="109" mass="12333">MQHLQPMCLSVVALDVSSHSPLLVKPPHILERILLDNPLKATVTLVAPFPTTLFPSTQFSNDMLEYSTLRATSFHQLLDNLQVSSLLINCVSHNTEFMGKYIYFFINPM</sequence>
<evidence type="ECO:0000313" key="2">
    <source>
        <dbReference type="Proteomes" id="UP001469553"/>
    </source>
</evidence>